<keyword evidence="10 12" id="KW-0009">Actin-binding</keyword>
<dbReference type="Gene3D" id="1.20.5.4820">
    <property type="match status" value="1"/>
</dbReference>
<dbReference type="PANTHER" id="PTHR22692">
    <property type="entry name" value="MYOSIN VII, XV"/>
    <property type="match status" value="1"/>
</dbReference>
<dbReference type="PROSITE" id="PS50057">
    <property type="entry name" value="FERM_3"/>
    <property type="match status" value="2"/>
</dbReference>
<dbReference type="FunFam" id="1.10.10.820:FF:000001">
    <property type="entry name" value="Myosin heavy chain"/>
    <property type="match status" value="1"/>
</dbReference>
<sequence length="2005" mass="231181">MLVAMNPYEVLPIYTNALIKEYREHKIGELPPHIFAIGDSSFNDMKTTRKDQCIVISGESGAGKTESTKLILQYLAAISGQHSWIEQQILEANPIMEAFGNARTVRNDNSSRFGKYIDINFNKNGVIEGAKIEQYLLEKSRIVSQNEGERNYHIFYSMVAGLSKEEKKRLDLGEASDYNYLKGGKTLTCSGRNEVSEFSDIRGAMKVLNFSDQECWDIFQLLASILHLGNVKFKAKTISNLDASDVSDANLVNRVALLLGANKFDLTESLTKKTIFAHGDAVISHLSKDQASQTRDAFAKALYGKMFIMIIEKINSVIFQTKSSSKRSIGVLDIFGFENFQVNSFEQLCINYANENLQQFFVQHIFKMEQDYYTKEGINWKHISFIDNQIVLDMIGMKPMNIMSLIDEESKFPKGTDFTMLSKLHSTHGDNKDIYSKPKSDLVPAFGIQHFAGPVFYDVPGFLEKNRDTFSQDLKQLIQKSENVYLRKLFENDLSQDNNNKRMVTLSSQFRTSLDVLMRTLNACHPYFIRCIKPNEDKKAQMFDRALCCRQLRYSGMMETARIRQAGYPIRYTYTEFVERFRHLGKNIPPAHKTNCKEASKKICANVFTGDEDYQFGNTRIFLKDLQNEFLEKERSRILAKYILVLQKAIKGWIYRRRYLKLKAAALATQKHFRARGYRTRYLIMRNGYQRLQAAIAARHVTYDYKKSRGIIQKLQPLCKGYVMRHKQQWGKIVAIVKLKNKEEKDLKKAGNKNYKHIAETNMQKRLAELNKEYILKEQEIIEEDNINADEIVDNEFDFLNGFASTPVKRRNETLMGMLKDGEDIDFIHGQEEDLSAYNFRKFAATYFVKNTNPQYSKKQLKESLLDLPTPDDVIAAQALWITILRFMGDLPEPKFEENTTTKENIMNKLTQTLSRSFTNRKEFREILSEEKRHATLGKMERQKLINMTLKRKNKLLEDVRRGLVEDNFAADSYSEWLNSRRTTNLEKLHFIIGHGILRPELRDEIFCQICKQLTNNPSKSSHARGWILLSLCVGCFPPTERFVNYLRAFIRDGPPGYAPYCEGRLNRTFKNGARTQPPSWLELQATKNKDAINLNVTFMDRNSKTIEVDSASTSHEVCQQIALNLNLKDTFGFSLFITLYDKVMSLGSDADHVMDAISQCEQYAKEQGYQERAASWSLFFRKELFTPWHDPCEDAVATDLIYHQIIRGLKYGEYRCNTEGDVATLIAQQYYVENGARMDQNVLHTRIGEYLPEVLVKKGERTDYWEKKIMDAFARSASVKQRYPAIKAKEDMVKYSKAVWPILFSRFFEAVRISGPELPKNNMIIAVNWTGVYMIDDQEQILLELAFVDIAYVGYERSQRDMLHKFTLRTIRKEEFVFHCPDVENLNKLVVYLLDGLKKRSYYCVAIQDYKHPGEAASFLSFKKGDLIVLKNGLNGESLISVTWGYGECNGRVGDFPTEVVQILPTMRKPPDDVLAAFKKDGVFEARQPTAPEMSTIQRMKLYTLAHYADEHFRSGRRATAKQTTVLTAARRSSQEALWKYTNQPIHQPLLQKLLTDEQASRKACDAFTAILKYMGDLPSAKPKVSNEFTDDIFVEALKNDLLKDEIYCQIMRQLTYNRLSSSEEHGWELMYLATGLFIGSASLMVELNKFLKSRTHPFVEPCLKRLQRTQKVGPRRFPPYSIEVDAIQHRSMQIYHKIYFPDDTDEAVEIDSVTKASDLCSTIADRLGLKSSDGFSLFVMISDKVFSIPDDSFFYDFLHELIDWMRKTKPSWNTAAPIQAQYQVFFMKKLWVNTVPGRDLNADHIFHYHQELPKYLRGFHKCTKQDAIKLAALIYRAKHDDNISILENNSGILKELIPSHIIKAGPLSEWKKNVINAYNNDSRLTAEQAKVKFLEIVYQWPTFGSTFFEVKQATDPTYPEICVIAINKHGVSVIHPTTKDIMVTHAFSELNNWSSGNTFFHLTVGNMMRATKLLCETSQGYKMDDLITSYTDYIRKKEKSTAF</sequence>
<dbReference type="GO" id="GO:0009887">
    <property type="term" value="P:animal organ morphogenesis"/>
    <property type="evidence" value="ECO:0007669"/>
    <property type="project" value="UniProtKB-ARBA"/>
</dbReference>
<dbReference type="SMART" id="SM00242">
    <property type="entry name" value="MYSc"/>
    <property type="match status" value="1"/>
</dbReference>
<dbReference type="InterPro" id="IPR038185">
    <property type="entry name" value="MyTH4_dom_sf"/>
</dbReference>
<keyword evidence="18" id="KW-1185">Reference proteome</keyword>
<accession>A0A8K0G1L0</accession>
<dbReference type="PROSITE" id="PS51456">
    <property type="entry name" value="MYOSIN_MOTOR"/>
    <property type="match status" value="1"/>
</dbReference>
<dbReference type="CDD" id="cd17093">
    <property type="entry name" value="FERM2_F1_Myosin-VII"/>
    <property type="match status" value="1"/>
</dbReference>
<dbReference type="InterPro" id="IPR029071">
    <property type="entry name" value="Ubiquitin-like_domsf"/>
</dbReference>
<dbReference type="InterPro" id="IPR036028">
    <property type="entry name" value="SH3-like_dom_sf"/>
</dbReference>
<evidence type="ECO:0000256" key="6">
    <source>
        <dbReference type="ARBA" id="ARBA00022741"/>
    </source>
</evidence>
<dbReference type="PRINTS" id="PR00193">
    <property type="entry name" value="MYOSINHEAVY"/>
</dbReference>
<dbReference type="Pfam" id="PF21998">
    <property type="entry name" value="FERM_C1_MyoVII"/>
    <property type="match status" value="1"/>
</dbReference>
<dbReference type="GO" id="GO:0071944">
    <property type="term" value="C:cell periphery"/>
    <property type="evidence" value="ECO:0007669"/>
    <property type="project" value="UniProtKB-ARBA"/>
</dbReference>
<evidence type="ECO:0000259" key="13">
    <source>
        <dbReference type="PROSITE" id="PS50002"/>
    </source>
</evidence>
<dbReference type="EMBL" id="VTPC01090619">
    <property type="protein sequence ID" value="KAF2882404.1"/>
    <property type="molecule type" value="Genomic_DNA"/>
</dbReference>
<evidence type="ECO:0000256" key="1">
    <source>
        <dbReference type="ARBA" id="ARBA00004496"/>
    </source>
</evidence>
<evidence type="ECO:0000256" key="3">
    <source>
        <dbReference type="ARBA" id="ARBA00022443"/>
    </source>
</evidence>
<dbReference type="GO" id="GO:0005737">
    <property type="term" value="C:cytoplasm"/>
    <property type="evidence" value="ECO:0007669"/>
    <property type="project" value="UniProtKB-SubCell"/>
</dbReference>
<feature type="domain" description="FERM" evidence="14">
    <location>
        <begin position="1093"/>
        <end position="1402"/>
    </location>
</feature>
<dbReference type="InterPro" id="IPR027417">
    <property type="entry name" value="P-loop_NTPase"/>
</dbReference>
<dbReference type="Pfam" id="PF21989">
    <property type="entry name" value="RA_2"/>
    <property type="match status" value="2"/>
</dbReference>
<dbReference type="InterPro" id="IPR001452">
    <property type="entry name" value="SH3_domain"/>
</dbReference>
<dbReference type="PROSITE" id="PS51016">
    <property type="entry name" value="MYTH4"/>
    <property type="match status" value="2"/>
</dbReference>
<evidence type="ECO:0000259" key="16">
    <source>
        <dbReference type="PROSITE" id="PS51456"/>
    </source>
</evidence>
<keyword evidence="7 12" id="KW-0067">ATP-binding</keyword>
<reference evidence="17" key="1">
    <citation type="submission" date="2019-08" db="EMBL/GenBank/DDBJ databases">
        <title>The genome of the North American firefly Photinus pyralis.</title>
        <authorList>
            <consortium name="Photinus pyralis genome working group"/>
            <person name="Fallon T.R."/>
            <person name="Sander Lower S.E."/>
            <person name="Weng J.-K."/>
        </authorList>
    </citation>
    <scope>NUCLEOTIDE SEQUENCE</scope>
    <source>
        <strain evidence="17">TRF0915ILg1</strain>
        <tissue evidence="17">Whole body</tissue>
    </source>
</reference>
<dbReference type="SUPFAM" id="SSF54236">
    <property type="entry name" value="Ubiquitin-like"/>
    <property type="match status" value="2"/>
</dbReference>
<dbReference type="Gene3D" id="2.30.29.30">
    <property type="entry name" value="Pleckstrin-homology domain (PH domain)/Phosphotyrosine-binding domain (PTB)"/>
    <property type="match status" value="2"/>
</dbReference>
<dbReference type="InterPro" id="IPR036106">
    <property type="entry name" value="MYSc_Myo7"/>
</dbReference>
<evidence type="ECO:0000256" key="7">
    <source>
        <dbReference type="ARBA" id="ARBA00022840"/>
    </source>
</evidence>
<comment type="subcellular location">
    <subcellularLocation>
        <location evidence="1">Cytoplasm</location>
    </subcellularLocation>
</comment>
<dbReference type="InterPro" id="IPR041794">
    <property type="entry name" value="MyoVII_FERM_C2"/>
</dbReference>
<dbReference type="SMART" id="SM00295">
    <property type="entry name" value="B41"/>
    <property type="match status" value="2"/>
</dbReference>
<dbReference type="CDD" id="cd13198">
    <property type="entry name" value="FERM_C1_MyoVII"/>
    <property type="match status" value="1"/>
</dbReference>
<evidence type="ECO:0000256" key="2">
    <source>
        <dbReference type="ARBA" id="ARBA00008314"/>
    </source>
</evidence>
<feature type="region of interest" description="Actin-binding" evidence="12">
    <location>
        <begin position="514"/>
        <end position="536"/>
    </location>
</feature>
<dbReference type="GO" id="GO:0003779">
    <property type="term" value="F:actin binding"/>
    <property type="evidence" value="ECO:0007669"/>
    <property type="project" value="UniProtKB-KW"/>
</dbReference>
<dbReference type="InterPro" id="IPR057096">
    <property type="entry name" value="KRIT1_FRMD8_FERM_C"/>
</dbReference>
<dbReference type="InterPro" id="IPR000299">
    <property type="entry name" value="FERM_domain"/>
</dbReference>
<dbReference type="InterPro" id="IPR051567">
    <property type="entry name" value="Unconventional_Myosin_ATPase"/>
</dbReference>
<dbReference type="InterPro" id="IPR011993">
    <property type="entry name" value="PH-like_dom_sf"/>
</dbReference>
<dbReference type="InterPro" id="IPR000857">
    <property type="entry name" value="MyTH4_dom"/>
</dbReference>
<dbReference type="Gene3D" id="2.30.30.40">
    <property type="entry name" value="SH3 Domains"/>
    <property type="match status" value="1"/>
</dbReference>
<dbReference type="GO" id="GO:0030182">
    <property type="term" value="P:neuron differentiation"/>
    <property type="evidence" value="ECO:0007669"/>
    <property type="project" value="UniProtKB-ARBA"/>
</dbReference>
<dbReference type="InterPro" id="IPR001609">
    <property type="entry name" value="Myosin_head_motor_dom-like"/>
</dbReference>
<comment type="caution">
    <text evidence="17">The sequence shown here is derived from an EMBL/GenBank/DDBJ whole genome shotgun (WGS) entry which is preliminary data.</text>
</comment>
<evidence type="ECO:0000256" key="4">
    <source>
        <dbReference type="ARBA" id="ARBA00022490"/>
    </source>
</evidence>
<protein>
    <recommendedName>
        <fullName evidence="19">Myosin-VIIa</fullName>
    </recommendedName>
</protein>
<keyword evidence="6 12" id="KW-0547">Nucleotide-binding</keyword>
<dbReference type="InterPro" id="IPR019749">
    <property type="entry name" value="Band_41_domain"/>
</dbReference>
<dbReference type="Pfam" id="PF00373">
    <property type="entry name" value="FERM_M"/>
    <property type="match status" value="1"/>
</dbReference>
<feature type="binding site" evidence="12">
    <location>
        <begin position="58"/>
        <end position="65"/>
    </location>
    <ligand>
        <name>ATP</name>
        <dbReference type="ChEBI" id="CHEBI:30616"/>
    </ligand>
</feature>
<evidence type="ECO:0000256" key="8">
    <source>
        <dbReference type="ARBA" id="ARBA00023123"/>
    </source>
</evidence>
<dbReference type="Gene3D" id="3.40.850.10">
    <property type="entry name" value="Kinesin motor domain"/>
    <property type="match status" value="1"/>
</dbReference>
<dbReference type="SUPFAM" id="SSF50729">
    <property type="entry name" value="PH domain-like"/>
    <property type="match status" value="1"/>
</dbReference>
<dbReference type="SUPFAM" id="SSF52540">
    <property type="entry name" value="P-loop containing nucleoside triphosphate hydrolases"/>
    <property type="match status" value="1"/>
</dbReference>
<dbReference type="CDD" id="cd17092">
    <property type="entry name" value="FERM1_F1_Myosin-VII"/>
    <property type="match status" value="1"/>
</dbReference>
<organism evidence="17 18">
    <name type="scientific">Ignelater luminosus</name>
    <name type="common">Cucubano</name>
    <name type="synonym">Pyrophorus luminosus</name>
    <dbReference type="NCBI Taxonomy" id="2038154"/>
    <lineage>
        <taxon>Eukaryota</taxon>
        <taxon>Metazoa</taxon>
        <taxon>Ecdysozoa</taxon>
        <taxon>Arthropoda</taxon>
        <taxon>Hexapoda</taxon>
        <taxon>Insecta</taxon>
        <taxon>Pterygota</taxon>
        <taxon>Neoptera</taxon>
        <taxon>Endopterygota</taxon>
        <taxon>Coleoptera</taxon>
        <taxon>Polyphaga</taxon>
        <taxon>Elateriformia</taxon>
        <taxon>Elateroidea</taxon>
        <taxon>Elateridae</taxon>
        <taxon>Agrypninae</taxon>
        <taxon>Pyrophorini</taxon>
        <taxon>Ignelater</taxon>
    </lineage>
</organism>
<dbReference type="OrthoDB" id="6108017at2759"/>
<evidence type="ECO:0000259" key="14">
    <source>
        <dbReference type="PROSITE" id="PS50057"/>
    </source>
</evidence>
<dbReference type="Pfam" id="PF00784">
    <property type="entry name" value="MyTH4"/>
    <property type="match status" value="2"/>
</dbReference>
<feature type="domain" description="SH3" evidence="13">
    <location>
        <begin position="1400"/>
        <end position="1467"/>
    </location>
</feature>
<dbReference type="Gene3D" id="1.25.40.530">
    <property type="entry name" value="MyTH4 domain"/>
    <property type="match status" value="2"/>
</dbReference>
<dbReference type="PROSITE" id="PS50002">
    <property type="entry name" value="SH3"/>
    <property type="match status" value="1"/>
</dbReference>
<evidence type="ECO:0000259" key="15">
    <source>
        <dbReference type="PROSITE" id="PS51016"/>
    </source>
</evidence>
<dbReference type="Gene3D" id="1.10.10.820">
    <property type="match status" value="1"/>
</dbReference>
<evidence type="ECO:0000256" key="9">
    <source>
        <dbReference type="ARBA" id="ARBA00023175"/>
    </source>
</evidence>
<dbReference type="Pfam" id="PF07653">
    <property type="entry name" value="SH3_2"/>
    <property type="match status" value="1"/>
</dbReference>
<name>A0A8K0G1L0_IGNLU</name>
<dbReference type="Pfam" id="PF24522">
    <property type="entry name" value="KRIT1_FRMD8_FERM_C"/>
    <property type="match status" value="1"/>
</dbReference>
<dbReference type="Gene3D" id="1.20.58.530">
    <property type="match status" value="1"/>
</dbReference>
<feature type="domain" description="MyTH4" evidence="15">
    <location>
        <begin position="1542"/>
        <end position="1690"/>
    </location>
</feature>
<evidence type="ECO:0000256" key="10">
    <source>
        <dbReference type="ARBA" id="ARBA00023203"/>
    </source>
</evidence>
<dbReference type="Gene3D" id="1.20.80.10">
    <property type="match status" value="2"/>
</dbReference>
<keyword evidence="8 12" id="KW-0518">Myosin</keyword>
<dbReference type="CDD" id="cd14473">
    <property type="entry name" value="FERM_B-lobe"/>
    <property type="match status" value="2"/>
</dbReference>
<evidence type="ECO:0008006" key="19">
    <source>
        <dbReference type="Google" id="ProtNLM"/>
    </source>
</evidence>
<evidence type="ECO:0000313" key="17">
    <source>
        <dbReference type="EMBL" id="KAF2882404.1"/>
    </source>
</evidence>
<dbReference type="SUPFAM" id="SSF47031">
    <property type="entry name" value="Second domain of FERM"/>
    <property type="match status" value="2"/>
</dbReference>
<dbReference type="SMART" id="SM00139">
    <property type="entry name" value="MyTH4"/>
    <property type="match status" value="2"/>
</dbReference>
<dbReference type="InterPro" id="IPR041793">
    <property type="entry name" value="MyoVII_FERM_C1"/>
</dbReference>
<evidence type="ECO:0000313" key="18">
    <source>
        <dbReference type="Proteomes" id="UP000801492"/>
    </source>
</evidence>
<proteinExistence type="inferred from homology"/>
<dbReference type="GO" id="GO:0003774">
    <property type="term" value="F:cytoskeletal motor activity"/>
    <property type="evidence" value="ECO:0007669"/>
    <property type="project" value="UniProtKB-UniRule"/>
</dbReference>
<dbReference type="InterPro" id="IPR035963">
    <property type="entry name" value="FERM_2"/>
</dbReference>
<comment type="similarity">
    <text evidence="2 12">Belongs to the TRAFAC class myosin-kinesin ATPase superfamily. Myosin family.</text>
</comment>
<dbReference type="CDD" id="cd13199">
    <property type="entry name" value="FERM_C2_MyoVII"/>
    <property type="match status" value="1"/>
</dbReference>
<evidence type="ECO:0000256" key="5">
    <source>
        <dbReference type="ARBA" id="ARBA00022737"/>
    </source>
</evidence>
<dbReference type="InterPro" id="IPR019748">
    <property type="entry name" value="FERM_central"/>
</dbReference>
<dbReference type="Gene3D" id="3.10.20.90">
    <property type="entry name" value="Phosphatidylinositol 3-kinase Catalytic Subunit, Chain A, domain 1"/>
    <property type="match status" value="2"/>
</dbReference>
<dbReference type="InterPro" id="IPR014352">
    <property type="entry name" value="FERM/acyl-CoA-bd_prot_sf"/>
</dbReference>
<dbReference type="GO" id="GO:0016459">
    <property type="term" value="C:myosin complex"/>
    <property type="evidence" value="ECO:0007669"/>
    <property type="project" value="UniProtKB-KW"/>
</dbReference>
<dbReference type="Proteomes" id="UP000801492">
    <property type="component" value="Unassembled WGS sequence"/>
</dbReference>
<feature type="domain" description="MyTH4" evidence="15">
    <location>
        <begin position="856"/>
        <end position="1088"/>
    </location>
</feature>
<keyword evidence="4" id="KW-0963">Cytoplasm</keyword>
<dbReference type="GO" id="GO:0005524">
    <property type="term" value="F:ATP binding"/>
    <property type="evidence" value="ECO:0007669"/>
    <property type="project" value="UniProtKB-UniRule"/>
</dbReference>
<evidence type="ECO:0000256" key="12">
    <source>
        <dbReference type="PROSITE-ProRule" id="PRU00782"/>
    </source>
</evidence>
<dbReference type="CDD" id="cd01381">
    <property type="entry name" value="MYSc_Myo7"/>
    <property type="match status" value="1"/>
</dbReference>
<dbReference type="Gene3D" id="1.20.120.720">
    <property type="entry name" value="Myosin VI head, motor domain, U50 subdomain"/>
    <property type="match status" value="1"/>
</dbReference>
<feature type="domain" description="Myosin motor" evidence="16">
    <location>
        <begin position="1"/>
        <end position="636"/>
    </location>
</feature>
<keyword evidence="5" id="KW-0677">Repeat</keyword>
<keyword evidence="3 11" id="KW-0728">SH3 domain</keyword>
<dbReference type="GO" id="GO:0009888">
    <property type="term" value="P:tissue development"/>
    <property type="evidence" value="ECO:0007669"/>
    <property type="project" value="UniProtKB-ARBA"/>
</dbReference>
<evidence type="ECO:0000256" key="11">
    <source>
        <dbReference type="PROSITE-ProRule" id="PRU00192"/>
    </source>
</evidence>
<keyword evidence="9 12" id="KW-0505">Motor protein</keyword>
<gene>
    <name evidence="17" type="ORF">ILUMI_23774</name>
</gene>
<dbReference type="SMART" id="SM00326">
    <property type="entry name" value="SH3"/>
    <property type="match status" value="1"/>
</dbReference>
<dbReference type="Pfam" id="PF00063">
    <property type="entry name" value="Myosin_head"/>
    <property type="match status" value="1"/>
</dbReference>
<dbReference type="SUPFAM" id="SSF50044">
    <property type="entry name" value="SH3-domain"/>
    <property type="match status" value="1"/>
</dbReference>
<dbReference type="InterPro" id="IPR036961">
    <property type="entry name" value="Kinesin_motor_dom_sf"/>
</dbReference>
<dbReference type="PANTHER" id="PTHR22692:SF33">
    <property type="entry name" value="MYOSIN"/>
    <property type="match status" value="1"/>
</dbReference>
<feature type="domain" description="FERM" evidence="14">
    <location>
        <begin position="1696"/>
        <end position="2000"/>
    </location>
</feature>